<evidence type="ECO:0000313" key="2">
    <source>
        <dbReference type="Proteomes" id="UP000596095"/>
    </source>
</evidence>
<dbReference type="Gene3D" id="1.20.5.340">
    <property type="match status" value="1"/>
</dbReference>
<reference evidence="1 2" key="1">
    <citation type="submission" date="2021-01" db="EMBL/GenBank/DDBJ databases">
        <title>Genome Characterization of a novel Stenotrophomonas isolate with high keratinase activity.</title>
        <authorList>
            <person name="Cao Z.-J."/>
        </authorList>
    </citation>
    <scope>NUCLEOTIDE SEQUENCE [LARGE SCALE GENOMIC DNA]</scope>
    <source>
        <strain evidence="1 2">DHHJ</strain>
    </source>
</reference>
<dbReference type="EMBL" id="CP067993">
    <property type="protein sequence ID" value="QQQ40904.1"/>
    <property type="molecule type" value="Genomic_DNA"/>
</dbReference>
<dbReference type="InterPro" id="IPR008979">
    <property type="entry name" value="Galactose-bd-like_sf"/>
</dbReference>
<accession>A0ABD7BZB7</accession>
<dbReference type="SUPFAM" id="SSF49785">
    <property type="entry name" value="Galactose-binding domain-like"/>
    <property type="match status" value="1"/>
</dbReference>
<sequence>MQARKLTLVEIGVGGLPSASPVAPRFSTWFPVPFKAPDVPPANGVTPTPVADGVVLEWDAVNLEGVVYVISRSESQDGPWTEIHRTTETRYVYSDGSGKTWWFQITPTVRGKTGTGTVVGVVPPTTSKDLAEQQAKLAAEISARIQAIADEAAARAAGLAQAAQDLVAEALLRQQGVTEAMQAISAEAQARIDALLNEKLEREAAISHEQQLRQSADESLARAVSEVAAGSGTQFDSIKLWPFNQTTEGWTGNGAPTLVDGWLRPANHAAAPWVQSPVALAVDGSAYRFVKLRVKRVGSPTWSGFLQWITATDQAWNTQKRAAIPEPAWDVNGVATVDVQDIVWWPATVDAIRLQLGAAQTVANYYLIDYIAVGRPQPGASVALVQEETQARITADAAEATQRTALAVQMRGNYTGTDPLQLTAGLAYEELKARVAADSAQVQRISTMEARMPVGTGSLATAASVTALQEATATTTNALAQSITTINATLPSMISQGSNLVVNGGWQAGRDVGWSYSSPTMLVAATEGRAGSAAFRADGVNGVRTAIANGILPGGRDMEAKPGKKYRYGCWYRTTADFNGTPDNSKLRLATQTAALVGGATPFLPGKSEWTYLGAVYTVAENTSITALQLSLTMNHTAGTLWVDDVALEEVTELLANAQAISDLSTSVTQLGNTVTSQAWQLTALRSDLTGVSGRTDANASALQNLTTRVTTAEGKIDSTSTSVIKLQSEMKASLAGGGGMFPSGTFEQFADGHLLSQGYGTTFTVNTSAKRNGNRGLLIQVPSDTRPDLNADCYPVTEFIPLVGVRRLYVEAWAALSSGSAEIPPDNKSNLRIGVQTSAAGVGGTSNVWTTVNWGVASLSKTSWTKVSGYVTTNASAAQGRLFVSLPGHATDPKSQRVIGSILLLDDIVITDVTEAYGAQQSSEANAQAITGLASRVTSAENTLASTASQVTDLNTTITTTFNRGDNINTNSGFDGGMAPFVKTNTGATGGDIVWSNGAGQIGSAVDVTVVQNATQSPGLFANGNRWSGMKAGTGRRMRTVVVARAISGTASITARCRVRTGGVAGEGNNDQTTPNLTTEWQRFQLEHPVGDDRTEVLSHVWVTNRAGSTGPARVLIDRIEFYDITNEVKITANAAATAGLTTEVNQQGSKLDATAQDLVSLKTQVGDVSAAGFNQLQTKVTQQGDAQAAQAQQITGLQSTVAGKANASVVVELDTKVNGTMGGGGNLLVNSSFEENASGWFHAWNPGGWGNITRDLAGLDWRPANGHNIGVSRGGVVAPNNYAVIYVTPYVTVQQGKRYMFSAKIAGHRSKRRLAIKFMDSGGNMLSEPATSWHSSSQYGDTGGLQLANWEFDYLAAVAPAGAVYAAVGLWADGNNQNDPYVWMTQPMFEEVPASKSYPSPWSAGGRDASASWSVMTDVNGYIAGLQLKNSGNTSNFRVLADKFEIAAPNGGQRTEYSDGNWRTYYPNGQLATRMGWWQ</sequence>
<name>A0ABD7BZB7_STEMA</name>
<dbReference type="Gene3D" id="2.60.120.260">
    <property type="entry name" value="Galactose-binding domain-like"/>
    <property type="match status" value="3"/>
</dbReference>
<protein>
    <submittedName>
        <fullName evidence="1">Uncharacterized protein</fullName>
    </submittedName>
</protein>
<evidence type="ECO:0000313" key="1">
    <source>
        <dbReference type="EMBL" id="QQQ40904.1"/>
    </source>
</evidence>
<gene>
    <name evidence="1" type="ORF">JJL50_13160</name>
</gene>
<organism evidence="1 2">
    <name type="scientific">Stenotrophomonas maltophilia</name>
    <name type="common">Pseudomonas maltophilia</name>
    <name type="synonym">Xanthomonas maltophilia</name>
    <dbReference type="NCBI Taxonomy" id="40324"/>
    <lineage>
        <taxon>Bacteria</taxon>
        <taxon>Pseudomonadati</taxon>
        <taxon>Pseudomonadota</taxon>
        <taxon>Gammaproteobacteria</taxon>
        <taxon>Lysobacterales</taxon>
        <taxon>Lysobacteraceae</taxon>
        <taxon>Stenotrophomonas</taxon>
        <taxon>Stenotrophomonas maltophilia group</taxon>
    </lineage>
</organism>
<dbReference type="Proteomes" id="UP000596095">
    <property type="component" value="Chromosome"/>
</dbReference>
<proteinExistence type="predicted"/>
<dbReference type="RefSeq" id="WP_201116638.1">
    <property type="nucleotide sequence ID" value="NZ_CP067993.1"/>
</dbReference>